<dbReference type="Proteomes" id="UP000197032">
    <property type="component" value="Unassembled WGS sequence"/>
</dbReference>
<organism evidence="3 4">
    <name type="scientific">Calderihabitans maritimus</name>
    <dbReference type="NCBI Taxonomy" id="1246530"/>
    <lineage>
        <taxon>Bacteria</taxon>
        <taxon>Bacillati</taxon>
        <taxon>Bacillota</taxon>
        <taxon>Clostridia</taxon>
        <taxon>Neomoorellales</taxon>
        <taxon>Calderihabitantaceae</taxon>
        <taxon>Calderihabitans</taxon>
    </lineage>
</organism>
<keyword evidence="2" id="KW-0812">Transmembrane</keyword>
<proteinExistence type="predicted"/>
<feature type="coiled-coil region" evidence="1">
    <location>
        <begin position="63"/>
        <end position="90"/>
    </location>
</feature>
<name>A0A1Z5HXX8_9FIRM</name>
<dbReference type="PANTHER" id="PTHR40278:SF1">
    <property type="entry name" value="DNA UTILIZATION PROTEIN HOFN"/>
    <property type="match status" value="1"/>
</dbReference>
<sequence>MDTINLLPAELRRRQEIDWKRVGWLAGIAVLLFVLVSAYLVFLLTWWSNERQLKRLELELDGLRPKVLQVQKMQQEIKDLEEKVASLEEILKNRIQWNRLLSEINERMPEDLWITEMTADEKGVIIIKGKASSLTSVGVFIFQLKQIPYFNYVGLVSGEEKAAEAVVEYEISVRLAERRSN</sequence>
<dbReference type="Pfam" id="PF05137">
    <property type="entry name" value="PilN"/>
    <property type="match status" value="1"/>
</dbReference>
<gene>
    <name evidence="3" type="ORF">KKC1_32540</name>
</gene>
<keyword evidence="2" id="KW-0472">Membrane</keyword>
<keyword evidence="1" id="KW-0175">Coiled coil</keyword>
<dbReference type="PANTHER" id="PTHR40278">
    <property type="entry name" value="DNA UTILIZATION PROTEIN HOFN"/>
    <property type="match status" value="1"/>
</dbReference>
<evidence type="ECO:0000313" key="4">
    <source>
        <dbReference type="Proteomes" id="UP000197032"/>
    </source>
</evidence>
<reference evidence="4" key="1">
    <citation type="journal article" date="2017" name="Appl. Environ. Microbiol.">
        <title>Genomic Analysis of Calderihabitans maritimus KKC1, a Thermophilic, Hydrogenogenic, Carboxydotrophic Bacterium Isolated from Marine Sediment.</title>
        <authorList>
            <person name="Omae K."/>
            <person name="Yoneda Y."/>
            <person name="Fukuyama Y."/>
            <person name="Yoshida T."/>
            <person name="Sako Y."/>
        </authorList>
    </citation>
    <scope>NUCLEOTIDE SEQUENCE [LARGE SCALE GENOMIC DNA]</scope>
    <source>
        <strain evidence="4">KKC1</strain>
    </source>
</reference>
<keyword evidence="2" id="KW-1133">Transmembrane helix</keyword>
<accession>A0A1Z5HXX8</accession>
<dbReference type="OrthoDB" id="1729774at2"/>
<evidence type="ECO:0000256" key="2">
    <source>
        <dbReference type="SAM" id="Phobius"/>
    </source>
</evidence>
<dbReference type="InterPro" id="IPR007813">
    <property type="entry name" value="PilN"/>
</dbReference>
<keyword evidence="4" id="KW-1185">Reference proteome</keyword>
<dbReference type="InterPro" id="IPR052534">
    <property type="entry name" value="Extracell_DNA_Util/SecSys_Comp"/>
</dbReference>
<evidence type="ECO:0000313" key="3">
    <source>
        <dbReference type="EMBL" id="GAW94140.1"/>
    </source>
</evidence>
<dbReference type="AlphaFoldDB" id="A0A1Z5HXX8"/>
<comment type="caution">
    <text evidence="3">The sequence shown here is derived from an EMBL/GenBank/DDBJ whole genome shotgun (WGS) entry which is preliminary data.</text>
</comment>
<dbReference type="SUPFAM" id="SSF161270">
    <property type="entry name" value="PspA lactotransferrin-binding region"/>
    <property type="match status" value="1"/>
</dbReference>
<protein>
    <submittedName>
        <fullName evidence="3">Fimbrial assembly protein PilN</fullName>
    </submittedName>
</protein>
<feature type="transmembrane region" description="Helical" evidence="2">
    <location>
        <begin position="22"/>
        <end position="47"/>
    </location>
</feature>
<dbReference type="EMBL" id="BDGJ01000198">
    <property type="protein sequence ID" value="GAW94140.1"/>
    <property type="molecule type" value="Genomic_DNA"/>
</dbReference>
<evidence type="ECO:0000256" key="1">
    <source>
        <dbReference type="SAM" id="Coils"/>
    </source>
</evidence>
<dbReference type="RefSeq" id="WP_088555145.1">
    <property type="nucleotide sequence ID" value="NZ_BDGJ01000198.1"/>
</dbReference>